<dbReference type="EMBL" id="CALTRL010002270">
    <property type="protein sequence ID" value="CAH7675199.1"/>
    <property type="molecule type" value="Genomic_DNA"/>
</dbReference>
<dbReference type="GO" id="GO:0005634">
    <property type="term" value="C:nucleus"/>
    <property type="evidence" value="ECO:0007669"/>
    <property type="project" value="UniProtKB-SubCell"/>
</dbReference>
<comment type="catalytic activity">
    <reaction evidence="6">
        <text>[ADP-thiazole synthase]-L-cysteine + glycine + NAD(+) = [ADP-thiazole synthase]-dehydroalanine + ADP-5-ethyl-4-methylthiazole-2-carboxylate + nicotinamide + 3 H2O + 2 H(+)</text>
        <dbReference type="Rhea" id="RHEA:55708"/>
        <dbReference type="Rhea" id="RHEA-COMP:14264"/>
        <dbReference type="Rhea" id="RHEA-COMP:14265"/>
        <dbReference type="ChEBI" id="CHEBI:15377"/>
        <dbReference type="ChEBI" id="CHEBI:15378"/>
        <dbReference type="ChEBI" id="CHEBI:17154"/>
        <dbReference type="ChEBI" id="CHEBI:29950"/>
        <dbReference type="ChEBI" id="CHEBI:57305"/>
        <dbReference type="ChEBI" id="CHEBI:57540"/>
        <dbReference type="ChEBI" id="CHEBI:90873"/>
        <dbReference type="ChEBI" id="CHEBI:139151"/>
        <dbReference type="EC" id="2.4.2.60"/>
    </reaction>
</comment>
<keyword evidence="6" id="KW-0539">Nucleus</keyword>
<keyword evidence="3 6" id="KW-0784">Thiamine biosynthesis</keyword>
<dbReference type="GO" id="GO:0052837">
    <property type="term" value="P:thiazole biosynthetic process"/>
    <property type="evidence" value="ECO:0007669"/>
    <property type="project" value="UniProtKB-UniRule"/>
</dbReference>
<dbReference type="EC" id="2.4.2.60" evidence="6"/>
<evidence type="ECO:0000313" key="7">
    <source>
        <dbReference type="EMBL" id="CAH7675199.1"/>
    </source>
</evidence>
<feature type="binding site" evidence="6">
    <location>
        <position position="121"/>
    </location>
    <ligand>
        <name>substrate</name>
    </ligand>
</feature>
<protein>
    <recommendedName>
        <fullName evidence="6">Thiamine thiazole synthase</fullName>
    </recommendedName>
    <alternativeName>
        <fullName evidence="6">Thiazole biosynthetic enzyme</fullName>
        <ecNumber evidence="6">2.4.2.60</ecNumber>
    </alternativeName>
</protein>
<evidence type="ECO:0000256" key="5">
    <source>
        <dbReference type="ARBA" id="ARBA00023027"/>
    </source>
</evidence>
<evidence type="ECO:0000313" key="8">
    <source>
        <dbReference type="Proteomes" id="UP001153365"/>
    </source>
</evidence>
<proteinExistence type="inferred from homology"/>
<evidence type="ECO:0000256" key="2">
    <source>
        <dbReference type="ARBA" id="ARBA00022723"/>
    </source>
</evidence>
<evidence type="ECO:0000256" key="3">
    <source>
        <dbReference type="ARBA" id="ARBA00022977"/>
    </source>
</evidence>
<keyword evidence="6" id="KW-0963">Cytoplasm</keyword>
<dbReference type="NCBIfam" id="TIGR00292">
    <property type="entry name" value="sulfide-dependent adenosine diphosphate thiazole synthase"/>
    <property type="match status" value="1"/>
</dbReference>
<dbReference type="InterPro" id="IPR027495">
    <property type="entry name" value="Sti35"/>
</dbReference>
<dbReference type="PANTHER" id="PTHR43422:SF3">
    <property type="entry name" value="THIAMINE THIAZOLE SYNTHASE"/>
    <property type="match status" value="1"/>
</dbReference>
<comment type="subcellular location">
    <subcellularLocation>
        <location evidence="6">Cytoplasm</location>
    </subcellularLocation>
    <subcellularLocation>
        <location evidence="6">Nucleus</location>
    </subcellularLocation>
</comment>
<dbReference type="Gene3D" id="3.50.50.60">
    <property type="entry name" value="FAD/NAD(P)-binding domain"/>
    <property type="match status" value="1"/>
</dbReference>
<feature type="binding site" evidence="6">
    <location>
        <position position="186"/>
    </location>
    <ligand>
        <name>substrate</name>
    </ligand>
</feature>
<keyword evidence="1 6" id="KW-0808">Transferase</keyword>
<comment type="subunit">
    <text evidence="6">Homooctamer.</text>
</comment>
<dbReference type="Proteomes" id="UP001153365">
    <property type="component" value="Unassembled WGS sequence"/>
</dbReference>
<keyword evidence="8" id="KW-1185">Reference proteome</keyword>
<comment type="function">
    <text evidence="6">Involved in biosynthesis of the thiamine precursor thiazole. Catalyzes the conversion of NAD and glycine to adenosine diphosphate 5-(2-hydroxyethyl)-4-methylthiazole-2-carboxylic acid (ADT), an adenylated thiazole intermediate. The reaction includes an iron-dependent sulfide transfer from a conserved cysteine residue of the protein to a thiazole intermediate. The enzyme can only undergo a single turnover, which suggests it is a suicide enzyme. May have additional roles in adaptation to various stress conditions and in DNA damage tolerance.</text>
</comment>
<dbReference type="HAMAP" id="MF_03158">
    <property type="entry name" value="THI4"/>
    <property type="match status" value="1"/>
</dbReference>
<feature type="modified residue" description="2,3-didehydroalanine (Cys)" evidence="6">
    <location>
        <position position="222"/>
    </location>
</feature>
<dbReference type="Pfam" id="PF01946">
    <property type="entry name" value="Thi4"/>
    <property type="match status" value="1"/>
</dbReference>
<name>A0AAV0B2V3_PHAPC</name>
<feature type="binding site" evidence="6">
    <location>
        <begin position="301"/>
        <end position="303"/>
    </location>
    <ligand>
        <name>substrate</name>
    </ligand>
</feature>
<sequence>MSPPVANEAIYKQTTISSEHDTILGLKNLSDATVVKPVTRPVFKPEPVENLNPIKFAPIKEHQVQRAMVRRYFQDMEERAISDVIIVGAGSAGLSCAYALGKARPDLKITILESNVAPGGGCWLGGQLMSAMVCRKPADEFLDDVGVPYEDEGNFVVVKHAALFTSTILSKVLAMPNVKMFNATACEDLIIKPCPINPGVQRIAGCVTNWTLVSLNHDHQSCMDPSTITAPLVCSFAGHDGPFGAFCVKRVASAGLSEGLGDMRPLDMERAEDHIANKTREILPGLIVGGMELSEFDGSARMGPTFGAMLLSGKRAAEVALQSLERVKVEEGEVVALAK</sequence>
<evidence type="ECO:0000256" key="1">
    <source>
        <dbReference type="ARBA" id="ARBA00022679"/>
    </source>
</evidence>
<dbReference type="AlphaFoldDB" id="A0AAV0B2V3"/>
<gene>
    <name evidence="7" type="ORF">PPACK8108_LOCUS10174</name>
</gene>
<dbReference type="GO" id="GO:0005506">
    <property type="term" value="F:iron ion binding"/>
    <property type="evidence" value="ECO:0007669"/>
    <property type="project" value="UniProtKB-UniRule"/>
</dbReference>
<comment type="cofactor">
    <cofactor evidence="6">
        <name>Fe cation</name>
        <dbReference type="ChEBI" id="CHEBI:24875"/>
    </cofactor>
    <text evidence="6">Binds 1 Fe cation per subunit.</text>
</comment>
<dbReference type="InterPro" id="IPR002922">
    <property type="entry name" value="Thi4_fam"/>
</dbReference>
<feature type="binding site" evidence="6">
    <location>
        <position position="92"/>
    </location>
    <ligand>
        <name>substrate</name>
    </ligand>
</feature>
<feature type="binding site" evidence="6">
    <location>
        <position position="291"/>
    </location>
    <ligand>
        <name>substrate</name>
    </ligand>
</feature>
<organism evidence="7 8">
    <name type="scientific">Phakopsora pachyrhizi</name>
    <name type="common">Asian soybean rust disease fungus</name>
    <dbReference type="NCBI Taxonomy" id="170000"/>
    <lineage>
        <taxon>Eukaryota</taxon>
        <taxon>Fungi</taxon>
        <taxon>Dikarya</taxon>
        <taxon>Basidiomycota</taxon>
        <taxon>Pucciniomycotina</taxon>
        <taxon>Pucciniomycetes</taxon>
        <taxon>Pucciniales</taxon>
        <taxon>Phakopsoraceae</taxon>
        <taxon>Phakopsora</taxon>
    </lineage>
</organism>
<reference evidence="7" key="1">
    <citation type="submission" date="2022-06" db="EMBL/GenBank/DDBJ databases">
        <authorList>
            <consortium name="SYNGENTA / RWTH Aachen University"/>
        </authorList>
    </citation>
    <scope>NUCLEOTIDE SEQUENCE</scope>
</reference>
<dbReference type="GO" id="GO:0005829">
    <property type="term" value="C:cytosol"/>
    <property type="evidence" value="ECO:0007669"/>
    <property type="project" value="UniProtKB-UniRule"/>
</dbReference>
<dbReference type="Gene3D" id="6.10.250.2840">
    <property type="match status" value="1"/>
</dbReference>
<dbReference type="PANTHER" id="PTHR43422">
    <property type="entry name" value="THIAMINE THIAZOLE SYNTHASE"/>
    <property type="match status" value="1"/>
</dbReference>
<accession>A0AAV0B2V3</accession>
<dbReference type="InterPro" id="IPR036188">
    <property type="entry name" value="FAD/NAD-bd_sf"/>
</dbReference>
<comment type="similarity">
    <text evidence="6">Belongs to the THI4 family.</text>
</comment>
<dbReference type="GO" id="GO:0009228">
    <property type="term" value="P:thiamine biosynthetic process"/>
    <property type="evidence" value="ECO:0007669"/>
    <property type="project" value="UniProtKB-UniRule"/>
</dbReference>
<dbReference type="GO" id="GO:0160205">
    <property type="term" value="F:cysteine-dependent adenosine diphosphate thiazole synthase activity"/>
    <property type="evidence" value="ECO:0007669"/>
    <property type="project" value="UniProtKB-EC"/>
</dbReference>
<feature type="binding site" evidence="6">
    <location>
        <position position="224"/>
    </location>
    <ligand>
        <name>substrate</name>
    </ligand>
</feature>
<feature type="binding site" evidence="6">
    <location>
        <begin position="113"/>
        <end position="114"/>
    </location>
    <ligand>
        <name>substrate</name>
    </ligand>
</feature>
<keyword evidence="2 6" id="KW-0479">Metal-binding</keyword>
<evidence type="ECO:0000256" key="4">
    <source>
        <dbReference type="ARBA" id="ARBA00023004"/>
    </source>
</evidence>
<evidence type="ECO:0000256" key="6">
    <source>
        <dbReference type="HAMAP-Rule" id="MF_03158"/>
    </source>
</evidence>
<keyword evidence="5 6" id="KW-0520">NAD</keyword>
<comment type="caution">
    <text evidence="7">The sequence shown here is derived from an EMBL/GenBank/DDBJ whole genome shotgun (WGS) entry which is preliminary data.</text>
</comment>
<dbReference type="SUPFAM" id="SSF51905">
    <property type="entry name" value="FAD/NAD(P)-binding domain"/>
    <property type="match status" value="1"/>
</dbReference>
<feature type="binding site" evidence="6">
    <location>
        <position position="239"/>
    </location>
    <ligand>
        <name>substrate</name>
    </ligand>
</feature>
<keyword evidence="4 6" id="KW-0408">Iron</keyword>
<comment type="PTM">
    <text evidence="6">During the catalytic reaction, a sulfide is transferred from Cys-222 to a reaction intermediate, generating a dehydroalanine residue.</text>
</comment>